<comment type="subcellular location">
    <subcellularLocation>
        <location evidence="1 7">Membrane</location>
        <topology evidence="1 7">Multi-pass membrane protein</topology>
    </subcellularLocation>
</comment>
<dbReference type="PANTHER" id="PTHR19282:SF544">
    <property type="entry name" value="TETRASPANIN"/>
    <property type="match status" value="1"/>
</dbReference>
<keyword evidence="6" id="KW-1015">Disulfide bond</keyword>
<evidence type="ECO:0000313" key="9">
    <source>
        <dbReference type="Proteomes" id="UP000327044"/>
    </source>
</evidence>
<dbReference type="FunCoup" id="A0A5N4AAT7">
    <property type="interactions" value="143"/>
</dbReference>
<evidence type="ECO:0000256" key="1">
    <source>
        <dbReference type="ARBA" id="ARBA00004141"/>
    </source>
</evidence>
<dbReference type="AlphaFoldDB" id="A0A5N4AAT7"/>
<feature type="transmembrane region" description="Helical" evidence="7">
    <location>
        <begin position="7"/>
        <end position="24"/>
    </location>
</feature>
<dbReference type="Gene3D" id="1.10.1450.10">
    <property type="entry name" value="Tetraspanin"/>
    <property type="match status" value="1"/>
</dbReference>
<dbReference type="EMBL" id="VVIM01000008">
    <property type="protein sequence ID" value="KAB0794368.1"/>
    <property type="molecule type" value="Genomic_DNA"/>
</dbReference>
<dbReference type="GO" id="GO:0005886">
    <property type="term" value="C:plasma membrane"/>
    <property type="evidence" value="ECO:0007669"/>
    <property type="project" value="TreeGrafter"/>
</dbReference>
<name>A0A5N4AAT7_PHOPY</name>
<comment type="similarity">
    <text evidence="2 7">Belongs to the tetraspanin (TM4SF) family.</text>
</comment>
<keyword evidence="3 7" id="KW-0812">Transmembrane</keyword>
<dbReference type="InterPro" id="IPR000301">
    <property type="entry name" value="Tetraspanin_animals"/>
</dbReference>
<feature type="transmembrane region" description="Helical" evidence="7">
    <location>
        <begin position="73"/>
        <end position="96"/>
    </location>
</feature>
<evidence type="ECO:0000256" key="3">
    <source>
        <dbReference type="ARBA" id="ARBA00022692"/>
    </source>
</evidence>
<gene>
    <name evidence="8" type="ORF">PPYR_11207</name>
</gene>
<dbReference type="SUPFAM" id="SSF48652">
    <property type="entry name" value="Tetraspanin"/>
    <property type="match status" value="1"/>
</dbReference>
<protein>
    <recommendedName>
        <fullName evidence="7">Tetraspanin</fullName>
    </recommendedName>
</protein>
<dbReference type="PRINTS" id="PR00259">
    <property type="entry name" value="TMFOUR"/>
</dbReference>
<dbReference type="Proteomes" id="UP000327044">
    <property type="component" value="Unassembled WGS sequence"/>
</dbReference>
<keyword evidence="9" id="KW-1185">Reference proteome</keyword>
<dbReference type="Pfam" id="PF00335">
    <property type="entry name" value="Tetraspanin"/>
    <property type="match status" value="1"/>
</dbReference>
<dbReference type="InParanoid" id="A0A5N4AAT7"/>
<keyword evidence="5 7" id="KW-0472">Membrane</keyword>
<evidence type="ECO:0000256" key="7">
    <source>
        <dbReference type="RuleBase" id="RU361218"/>
    </source>
</evidence>
<dbReference type="InterPro" id="IPR018503">
    <property type="entry name" value="Tetraspanin_CS"/>
</dbReference>
<dbReference type="PROSITE" id="PS00421">
    <property type="entry name" value="TM4_1"/>
    <property type="match status" value="1"/>
</dbReference>
<sequence length="215" mass="23014">MLSVCNILNLAGIAFIAVGAVYLLDIKSVTAAVDRTGIPFSVAPTLLLVVGIVVFVISFLGCCGAVKESYCLLITYGVILLVLFLLQVGIGAYAFMQLKDSDGADKVSIENELRTTMREYPHSNQAQATFDTLQGQLKCCGVRGPSDWNGVTVPLSCCEWGPTQCYLANAYQDGCFPILYSFLHQSITIIGIIFVTIGGIELLGAICAFCLCCSL</sequence>
<evidence type="ECO:0000256" key="6">
    <source>
        <dbReference type="PIRSR" id="PIRSR002419-1"/>
    </source>
</evidence>
<dbReference type="CDD" id="cd03127">
    <property type="entry name" value="tetraspanin_LEL"/>
    <property type="match status" value="1"/>
</dbReference>
<evidence type="ECO:0000256" key="2">
    <source>
        <dbReference type="ARBA" id="ARBA00006840"/>
    </source>
</evidence>
<feature type="transmembrane region" description="Helical" evidence="7">
    <location>
        <begin position="44"/>
        <end position="66"/>
    </location>
</feature>
<dbReference type="InterPro" id="IPR018499">
    <property type="entry name" value="Tetraspanin/Peripherin"/>
</dbReference>
<reference evidence="8 9" key="1">
    <citation type="journal article" date="2018" name="Elife">
        <title>Firefly genomes illuminate parallel origins of bioluminescence in beetles.</title>
        <authorList>
            <person name="Fallon T.R."/>
            <person name="Lower S.E."/>
            <person name="Chang C.H."/>
            <person name="Bessho-Uehara M."/>
            <person name="Martin G.J."/>
            <person name="Bewick A.J."/>
            <person name="Behringer M."/>
            <person name="Debat H.J."/>
            <person name="Wong I."/>
            <person name="Day J.C."/>
            <person name="Suvorov A."/>
            <person name="Silva C.J."/>
            <person name="Stanger-Hall K.F."/>
            <person name="Hall D.W."/>
            <person name="Schmitz R.J."/>
            <person name="Nelson D.R."/>
            <person name="Lewis S.M."/>
            <person name="Shigenobu S."/>
            <person name="Bybee S.M."/>
            <person name="Larracuente A.M."/>
            <person name="Oba Y."/>
            <person name="Weng J.K."/>
        </authorList>
    </citation>
    <scope>NUCLEOTIDE SEQUENCE [LARGE SCALE GENOMIC DNA]</scope>
    <source>
        <strain evidence="8">1611_PpyrPB1</strain>
        <tissue evidence="8">Whole body</tissue>
    </source>
</reference>
<feature type="disulfide bond" evidence="6">
    <location>
        <begin position="140"/>
        <end position="158"/>
    </location>
</feature>
<proteinExistence type="inferred from homology"/>
<keyword evidence="4 7" id="KW-1133">Transmembrane helix</keyword>
<dbReference type="PIRSF" id="PIRSF002419">
    <property type="entry name" value="Tetraspanin"/>
    <property type="match status" value="1"/>
</dbReference>
<comment type="caution">
    <text evidence="8">The sequence shown here is derived from an EMBL/GenBank/DDBJ whole genome shotgun (WGS) entry which is preliminary data.</text>
</comment>
<dbReference type="PANTHER" id="PTHR19282">
    <property type="entry name" value="TETRASPANIN"/>
    <property type="match status" value="1"/>
</dbReference>
<dbReference type="InterPro" id="IPR008952">
    <property type="entry name" value="Tetraspanin_EC2_sf"/>
</dbReference>
<evidence type="ECO:0000313" key="8">
    <source>
        <dbReference type="EMBL" id="KAB0794368.1"/>
    </source>
</evidence>
<evidence type="ECO:0000256" key="4">
    <source>
        <dbReference type="ARBA" id="ARBA00022989"/>
    </source>
</evidence>
<accession>A0A5N4AAT7</accession>
<feature type="transmembrane region" description="Helical" evidence="7">
    <location>
        <begin position="187"/>
        <end position="212"/>
    </location>
</feature>
<feature type="disulfide bond" evidence="6">
    <location>
        <begin position="139"/>
        <end position="175"/>
    </location>
</feature>
<organism evidence="8 9">
    <name type="scientific">Photinus pyralis</name>
    <name type="common">Common eastern firefly</name>
    <name type="synonym">Lampyris pyralis</name>
    <dbReference type="NCBI Taxonomy" id="7054"/>
    <lineage>
        <taxon>Eukaryota</taxon>
        <taxon>Metazoa</taxon>
        <taxon>Ecdysozoa</taxon>
        <taxon>Arthropoda</taxon>
        <taxon>Hexapoda</taxon>
        <taxon>Insecta</taxon>
        <taxon>Pterygota</taxon>
        <taxon>Neoptera</taxon>
        <taxon>Endopterygota</taxon>
        <taxon>Coleoptera</taxon>
        <taxon>Polyphaga</taxon>
        <taxon>Elateriformia</taxon>
        <taxon>Elateroidea</taxon>
        <taxon>Lampyridae</taxon>
        <taxon>Lampyrinae</taxon>
        <taxon>Photinus</taxon>
    </lineage>
</organism>
<evidence type="ECO:0000256" key="5">
    <source>
        <dbReference type="ARBA" id="ARBA00023136"/>
    </source>
</evidence>